<reference evidence="7 8" key="1">
    <citation type="journal article" date="2020" name="J. Phycol.">
        <title>Comparative genome analysis reveals Cyanidiococcus gen. nov., a new extremophilic red algal genus sister to Cyanidioschyzon (Cyanidioschyzonaceae, Rhodophyta).</title>
        <authorList>
            <person name="Liu S.-L."/>
            <person name="Chiang Y.-R."/>
            <person name="Yoon H.S."/>
            <person name="Fu H.-Y."/>
        </authorList>
    </citation>
    <scope>NUCLEOTIDE SEQUENCE [LARGE SCALE GENOMIC DNA]</scope>
    <source>
        <strain evidence="7 8">THAL066</strain>
    </source>
</reference>
<evidence type="ECO:0000256" key="1">
    <source>
        <dbReference type="ARBA" id="ARBA00004141"/>
    </source>
</evidence>
<dbReference type="Proteomes" id="UP000530660">
    <property type="component" value="Unassembled WGS sequence"/>
</dbReference>
<feature type="transmembrane region" description="Helical" evidence="5">
    <location>
        <begin position="55"/>
        <end position="76"/>
    </location>
</feature>
<evidence type="ECO:0000256" key="3">
    <source>
        <dbReference type="ARBA" id="ARBA00022989"/>
    </source>
</evidence>
<evidence type="ECO:0000313" key="7">
    <source>
        <dbReference type="EMBL" id="KAF6002117.1"/>
    </source>
</evidence>
<feature type="transmembrane region" description="Helical" evidence="5">
    <location>
        <begin position="136"/>
        <end position="160"/>
    </location>
</feature>
<feature type="domain" description="MARVEL" evidence="6">
    <location>
        <begin position="23"/>
        <end position="147"/>
    </location>
</feature>
<keyword evidence="2 5" id="KW-0812">Transmembrane</keyword>
<protein>
    <recommendedName>
        <fullName evidence="6">MARVEL domain-containing protein</fullName>
    </recommendedName>
</protein>
<accession>A0A7J7IHX1</accession>
<evidence type="ECO:0000256" key="2">
    <source>
        <dbReference type="ARBA" id="ARBA00022692"/>
    </source>
</evidence>
<keyword evidence="8" id="KW-1185">Reference proteome</keyword>
<feature type="transmembrane region" description="Helical" evidence="5">
    <location>
        <begin position="16"/>
        <end position="34"/>
    </location>
</feature>
<sequence>MEGMEGKSRVWTGVRWIFYLTVMTLSIVVFSCITNRLFSADGGCNGFTERDGCNYAVATGIISFVFLLFWLIWTSMECFDAAPDAFGPLRVVGIELVTNFILMLLWFVSGVVLSAQQNGINSCTTIQGVTCGCARAALGISWINWVLELGLSIALLVVALKGS</sequence>
<dbReference type="InterPro" id="IPR008253">
    <property type="entry name" value="Marvel"/>
</dbReference>
<proteinExistence type="predicted"/>
<name>A0A7J7IHX1_9RHOD</name>
<dbReference type="PROSITE" id="PS51257">
    <property type="entry name" value="PROKAR_LIPOPROTEIN"/>
    <property type="match status" value="1"/>
</dbReference>
<comment type="caution">
    <text evidence="7">The sequence shown here is derived from an EMBL/GenBank/DDBJ whole genome shotgun (WGS) entry which is preliminary data.</text>
</comment>
<dbReference type="EMBL" id="VWRR01000011">
    <property type="protein sequence ID" value="KAF6002117.1"/>
    <property type="molecule type" value="Genomic_DNA"/>
</dbReference>
<feature type="transmembrane region" description="Helical" evidence="5">
    <location>
        <begin position="96"/>
        <end position="115"/>
    </location>
</feature>
<dbReference type="AlphaFoldDB" id="A0A7J7IHX1"/>
<organism evidence="7 8">
    <name type="scientific">Cyanidiococcus yangmingshanensis</name>
    <dbReference type="NCBI Taxonomy" id="2690220"/>
    <lineage>
        <taxon>Eukaryota</taxon>
        <taxon>Rhodophyta</taxon>
        <taxon>Bangiophyceae</taxon>
        <taxon>Cyanidiales</taxon>
        <taxon>Cyanidiaceae</taxon>
        <taxon>Cyanidiococcus</taxon>
    </lineage>
</organism>
<evidence type="ECO:0000313" key="8">
    <source>
        <dbReference type="Proteomes" id="UP000530660"/>
    </source>
</evidence>
<evidence type="ECO:0000256" key="5">
    <source>
        <dbReference type="SAM" id="Phobius"/>
    </source>
</evidence>
<gene>
    <name evidence="7" type="ORF">F1559_000731</name>
</gene>
<evidence type="ECO:0000256" key="4">
    <source>
        <dbReference type="ARBA" id="ARBA00023136"/>
    </source>
</evidence>
<keyword evidence="3 5" id="KW-1133">Transmembrane helix</keyword>
<comment type="subcellular location">
    <subcellularLocation>
        <location evidence="1">Membrane</location>
        <topology evidence="1">Multi-pass membrane protein</topology>
    </subcellularLocation>
</comment>
<dbReference type="Pfam" id="PF01284">
    <property type="entry name" value="MARVEL"/>
    <property type="match status" value="1"/>
</dbReference>
<dbReference type="GO" id="GO:0016020">
    <property type="term" value="C:membrane"/>
    <property type="evidence" value="ECO:0007669"/>
    <property type="project" value="UniProtKB-SubCell"/>
</dbReference>
<keyword evidence="4 5" id="KW-0472">Membrane</keyword>
<evidence type="ECO:0000259" key="6">
    <source>
        <dbReference type="Pfam" id="PF01284"/>
    </source>
</evidence>